<reference evidence="1 2" key="1">
    <citation type="submission" date="2018-06" db="EMBL/GenBank/DDBJ databases">
        <authorList>
            <consortium name="Pathogen Informatics"/>
            <person name="Doyle S."/>
        </authorList>
    </citation>
    <scope>NUCLEOTIDE SEQUENCE [LARGE SCALE GENOMIC DNA]</scope>
    <source>
        <strain evidence="1 2">NCTC7582</strain>
    </source>
</reference>
<sequence>MLDVSRKTVHNLSDKGYIQAIELPYHTRFRKVYTQESVDKFIDERDKFVPIVNIADECGVPKQKIFNLMKANNLPYEIDKIHYKRSTAIVTPKLAKEIKKLLTTEDLALNTSRKSDFVYKGYALFQPFIDQEGHTYRLSLIEENGKRSWGFYVQNAFLPFIVAQDYKFEPVYKLADLPAIKSSYAAFECLSFDNNTKQFIDLLYKKVGVRNLYVQLKSNGKLEIYIKEVAIKIDNADDFNASESWLRDALKEGDVSLKEDVLYIFGSHKTNSYYLNINTIKKIESLSARLKLSSPEIIEKGIELLEQQISNKE</sequence>
<dbReference type="EMBL" id="UAQE01000010">
    <property type="protein sequence ID" value="SPU40722.1"/>
    <property type="molecule type" value="Genomic_DNA"/>
</dbReference>
<evidence type="ECO:0000313" key="2">
    <source>
        <dbReference type="Proteomes" id="UP000251431"/>
    </source>
</evidence>
<protein>
    <submittedName>
        <fullName evidence="1">Uncharacterized protein</fullName>
    </submittedName>
</protein>
<name>A0A2X1AJC0_9BACI</name>
<organism evidence="1 2">
    <name type="scientific">Lysinibacillus capsici</name>
    <dbReference type="NCBI Taxonomy" id="2115968"/>
    <lineage>
        <taxon>Bacteria</taxon>
        <taxon>Bacillati</taxon>
        <taxon>Bacillota</taxon>
        <taxon>Bacilli</taxon>
        <taxon>Bacillales</taxon>
        <taxon>Bacillaceae</taxon>
        <taxon>Lysinibacillus</taxon>
    </lineage>
</organism>
<dbReference type="Proteomes" id="UP000251431">
    <property type="component" value="Unassembled WGS sequence"/>
</dbReference>
<proteinExistence type="predicted"/>
<evidence type="ECO:0000313" key="1">
    <source>
        <dbReference type="EMBL" id="SPU40722.1"/>
    </source>
</evidence>
<gene>
    <name evidence="1" type="ORF">NCTC7582_05266</name>
</gene>
<accession>A0A2X1AJC0</accession>
<dbReference type="AlphaFoldDB" id="A0A2X1AJC0"/>